<feature type="compositionally biased region" description="Polar residues" evidence="1">
    <location>
        <begin position="439"/>
        <end position="457"/>
    </location>
</feature>
<evidence type="ECO:0000313" key="2">
    <source>
        <dbReference type="EMBL" id="PLW20038.1"/>
    </source>
</evidence>
<organism evidence="2 3">
    <name type="scientific">Puccinia coronata f. sp. avenae</name>
    <dbReference type="NCBI Taxonomy" id="200324"/>
    <lineage>
        <taxon>Eukaryota</taxon>
        <taxon>Fungi</taxon>
        <taxon>Dikarya</taxon>
        <taxon>Basidiomycota</taxon>
        <taxon>Pucciniomycotina</taxon>
        <taxon>Pucciniomycetes</taxon>
        <taxon>Pucciniales</taxon>
        <taxon>Pucciniaceae</taxon>
        <taxon>Puccinia</taxon>
    </lineage>
</organism>
<name>A0A2N5T3J3_9BASI</name>
<feature type="compositionally biased region" description="Low complexity" evidence="1">
    <location>
        <begin position="133"/>
        <end position="145"/>
    </location>
</feature>
<dbReference type="EMBL" id="PGCI01000705">
    <property type="protein sequence ID" value="PLW20038.1"/>
    <property type="molecule type" value="Genomic_DNA"/>
</dbReference>
<comment type="caution">
    <text evidence="2">The sequence shown here is derived from an EMBL/GenBank/DDBJ whole genome shotgun (WGS) entry which is preliminary data.</text>
</comment>
<reference evidence="2 3" key="1">
    <citation type="submission" date="2017-11" db="EMBL/GenBank/DDBJ databases">
        <title>De novo assembly and phasing of dikaryotic genomes from two isolates of Puccinia coronata f. sp. avenae, the causal agent of oat crown rust.</title>
        <authorList>
            <person name="Miller M.E."/>
            <person name="Zhang Y."/>
            <person name="Omidvar V."/>
            <person name="Sperschneider J."/>
            <person name="Schwessinger B."/>
            <person name="Raley C."/>
            <person name="Palmer J.M."/>
            <person name="Garnica D."/>
            <person name="Upadhyaya N."/>
            <person name="Rathjen J."/>
            <person name="Taylor J.M."/>
            <person name="Park R.F."/>
            <person name="Dodds P.N."/>
            <person name="Hirsch C.D."/>
            <person name="Kianian S.F."/>
            <person name="Figueroa M."/>
        </authorList>
    </citation>
    <scope>NUCLEOTIDE SEQUENCE [LARGE SCALE GENOMIC DNA]</scope>
    <source>
        <strain evidence="2">12SD80</strain>
    </source>
</reference>
<sequence length="650" mass="71337">MLRANSAAPLACPGIGAPGSLCQLGREDREYRSGTEQRLSRVSNNSPEPGRPGLVSADAPTDISPLTQRHPTSHPTFADRFRYAHWLVVMDDFSGHIENCTSLSQLDDWLQDFMPDPRTNAASISPTPVVQIASSDSDSRAASPANTRDRSESAPAEKIKINVEYRFYFLQVIKPGPSNTRVALKKRATGDPDGKYKKLVSDTGRISFDWDVSNQSLTDFKSAAIDAIRRLDDKQFATHAQAKDEEEKLGWLAAVPHGGIFAEKNKTSLNDKNFPDFLDLIEGPQDGRIKYTITLVETNPRLIAQKKEALKFLQAQHGGKPADNNKDEPSPEASVLAKIMMNIAALKAAHRPVERLTGSSDVNVYLHPSNDDRFIALDMDRIALWARTMVENPEVTVETPPVSPSFPVVTKAEYYRRVKGRRLEDDDSPPRHNRRRLSSDSSTPTGVPSSFPPENTIPSSSPNVSMNNNSPVFMMNMPGPNPAAMSSFINPMMAGGSMGHPNPITWSAPWAYGHHPMMYPGPHQPAYQNENTAPPFVTPPARVPLAFATPAAPAPPAFVTPAAAAAPNSSPVPYNMALDLNDYLKFVNIEPTEQLSAVMHSFGITRYTGFALVKADELEKAGIKLVPARLLVSRVKEYEQHLKASRTHAE</sequence>
<feature type="region of interest" description="Disordered" evidence="1">
    <location>
        <begin position="117"/>
        <end position="154"/>
    </location>
</feature>
<evidence type="ECO:0000256" key="1">
    <source>
        <dbReference type="SAM" id="MobiDB-lite"/>
    </source>
</evidence>
<dbReference type="Proteomes" id="UP000235392">
    <property type="component" value="Unassembled WGS sequence"/>
</dbReference>
<feature type="region of interest" description="Disordered" evidence="1">
    <location>
        <begin position="33"/>
        <end position="74"/>
    </location>
</feature>
<gene>
    <name evidence="2" type="ORF">PCASD_13281</name>
</gene>
<dbReference type="AlphaFoldDB" id="A0A2N5T3J3"/>
<feature type="region of interest" description="Disordered" evidence="1">
    <location>
        <begin position="419"/>
        <end position="465"/>
    </location>
</feature>
<proteinExistence type="predicted"/>
<accession>A0A2N5T3J3</accession>
<evidence type="ECO:0000313" key="3">
    <source>
        <dbReference type="Proteomes" id="UP000235392"/>
    </source>
</evidence>
<feature type="compositionally biased region" description="Polar residues" evidence="1">
    <location>
        <begin position="64"/>
        <end position="74"/>
    </location>
</feature>
<protein>
    <submittedName>
        <fullName evidence="2">Uncharacterized protein</fullName>
    </submittedName>
</protein>
<feature type="compositionally biased region" description="Basic and acidic residues" evidence="1">
    <location>
        <begin position="419"/>
        <end position="430"/>
    </location>
</feature>